<dbReference type="Gene3D" id="1.10.340.70">
    <property type="match status" value="1"/>
</dbReference>
<dbReference type="GO" id="GO:0005547">
    <property type="term" value="F:phosphatidylinositol-3,4,5-trisphosphate binding"/>
    <property type="evidence" value="ECO:0007669"/>
    <property type="project" value="TreeGrafter"/>
</dbReference>
<feature type="region of interest" description="Disordered" evidence="6">
    <location>
        <begin position="511"/>
        <end position="557"/>
    </location>
</feature>
<keyword evidence="4" id="KW-0863">Zinc-finger</keyword>
<feature type="region of interest" description="Disordered" evidence="6">
    <location>
        <begin position="1877"/>
        <end position="1900"/>
    </location>
</feature>
<keyword evidence="4" id="KW-0862">Zinc</keyword>
<dbReference type="GO" id="GO:0008270">
    <property type="term" value="F:zinc ion binding"/>
    <property type="evidence" value="ECO:0007669"/>
    <property type="project" value="UniProtKB-KW"/>
</dbReference>
<dbReference type="PROSITE" id="PS50158">
    <property type="entry name" value="ZF_CCHC"/>
    <property type="match status" value="1"/>
</dbReference>
<dbReference type="InterPro" id="IPR036875">
    <property type="entry name" value="Znf_CCHC_sf"/>
</dbReference>
<keyword evidence="10" id="KW-1185">Reference proteome</keyword>
<dbReference type="GO" id="GO:0043325">
    <property type="term" value="F:phosphatidylinositol-3,4-bisphosphate binding"/>
    <property type="evidence" value="ECO:0007669"/>
    <property type="project" value="TreeGrafter"/>
</dbReference>
<keyword evidence="3" id="KW-0342">GTP-binding</keyword>
<evidence type="ECO:0000256" key="1">
    <source>
        <dbReference type="ARBA" id="ARBA00022741"/>
    </source>
</evidence>
<dbReference type="Proteomes" id="UP000095280">
    <property type="component" value="Unplaced"/>
</dbReference>
<evidence type="ECO:0000313" key="11">
    <source>
        <dbReference type="WBParaSite" id="maker-uti_cns_0002441-snap-gene-0.2-mRNA-1"/>
    </source>
</evidence>
<dbReference type="Pfam" id="PF17921">
    <property type="entry name" value="Integrase_H2C2"/>
    <property type="match status" value="1"/>
</dbReference>
<dbReference type="GO" id="GO:0003676">
    <property type="term" value="F:nucleic acid binding"/>
    <property type="evidence" value="ECO:0007669"/>
    <property type="project" value="InterPro"/>
</dbReference>
<dbReference type="InterPro" id="IPR021109">
    <property type="entry name" value="Peptidase_aspartic_dom_sf"/>
</dbReference>
<dbReference type="GO" id="GO:0005525">
    <property type="term" value="F:GTP binding"/>
    <property type="evidence" value="ECO:0007669"/>
    <property type="project" value="UniProtKB-KW"/>
</dbReference>
<dbReference type="WBParaSite" id="maker-uti_cns_0002441-snap-gene-0.2-mRNA-1">
    <property type="protein sequence ID" value="maker-uti_cns_0002441-snap-gene-0.2-mRNA-1"/>
    <property type="gene ID" value="maker-uti_cns_0002441-snap-gene-0.2"/>
</dbReference>
<keyword evidence="4" id="KW-0479">Metal-binding</keyword>
<dbReference type="Gene3D" id="3.40.50.300">
    <property type="entry name" value="P-loop containing nucleotide triphosphate hydrolases"/>
    <property type="match status" value="1"/>
</dbReference>
<feature type="compositionally biased region" description="Acidic residues" evidence="6">
    <location>
        <begin position="989"/>
        <end position="1005"/>
    </location>
</feature>
<dbReference type="GO" id="GO:0004190">
    <property type="term" value="F:aspartic-type endopeptidase activity"/>
    <property type="evidence" value="ECO:0007669"/>
    <property type="project" value="InterPro"/>
</dbReference>
<feature type="domain" description="GB1/RHD3-type G" evidence="9">
    <location>
        <begin position="2063"/>
        <end position="2140"/>
    </location>
</feature>
<sequence length="2140" mass="234087">MRMTRSSEAQLRQSSGDFSTNGGVCIGLPMRQSSSGRPSHSAMGRMVAAVATRRCFITDRLACMRELKTSRLSQEPEDIDDEADSILPLPKWLRMLRAALDWFWNQWKTSYLESLREKALKDQPNHRLPNVKLNNQDSSGNWVLSRKFVLAVMVLSGRFFALRVLGVLGAGNGLFNQASWNANKSSFSLTKEVPAVKTQEYAATLATTPVFHMWNNDDYLELRGRLVGRRRNAGDEAASVSTESTNASNPFVSMTTVSEATNPFLVANDLQRAHSAEVSTNPFLEDIDQASGQASAMQQYAYPPAHGYAALPDYNPVPALPPVPKPAPYNGREDFDDFLIRISAYISRFPGLRDADKINTLTAFLGPAFATYTTWLAIQCAYVGLPPGTTLDQLPGVRYEGLVEHLRSRHGGAKSAALLRREFRARQRRPEESFETYLTELQRLAARAYPDPRAQAYVQQTVSEQFMHGLNDGYVTERLLNQPTPPSTVEQVLRIAQQLRETRAYMDAGRGEIQPQQPRPPQSQLSAPPKPLMPQQPASSGGRGQQRQQSPASSNCFGCGQPGHIRRNCPNAEGAALTHSASTPRLSSCQPGQVRFVTARILRRRRHCLIDTGAEVSCISDDICKKARRRLQPSSIIIRGVDGNLQSVLGETTLAVTLGTVQVHHRFVVLEKLHPTSVILGCDFLSEHDVSVHLQAGCITFNSLGVSIPARKSKEAAQTCKLVSAASVQLQPGERWIIPVKPAKSASWTRSECPGVVTGTRSQGLLVGRCVAKLVERGMGLAVINVDDHTVNISDGDIVGIFSPLGSQPFVQQSGAAGSTAATAAGSTAATAAGSTARQHGGDGHWQHGGDGRWQHGGDGRWQHGGDGRWQHGGDGRWQHGGDGRWQHGGDGRGQHGYINNSFSDGLTSHQLAERRAHRKLYLRRRATVGQGFATDANSDAAAAAQINAATIKLVSTATDEAVQTDNVHVCVGTVPSRRKQIHQPRSDDSEESSSSEDDTNEDESAAPAADNRPPTLRMLQLQDPVISPVFRLLADGKTRFTDRQRDRVPPESLVLAQKVHDLCFVNGTLHRLVNTKPVPVIPRCRQREFVDEIHNVGHLGEVKTLASLKTRCYWPKMSESVRLAVRSCQVCQRAKTPVIKRAPLQSITAGFPMQRVGFDIVKVGASRNGNDRILSIVDYFSKWTELVILSNNLEPGSFRFVRELVAKKTRLNRILELVQPRVFQERDMKKARRHYQTKNLSDGSATDSEAIFEDKSSRCLQPPALLPKQHPPTIAQKLEEQIQAGVSFELESPRGIKFLSLYALRELTMRKNELKALENSLTKQITAMRTEVQSVLRFLEPVGADIPTDNSEPSFWPINSWEKYVQFASSPNEHISTLKSLLRSCKRDKWSDALMAMLNESLSKEMQAVINLIGSDMRSRAVAAGVATNLADAQLGFQSTLLSHFQKAITFIYGATAEAGRPSEQSVRNTCRQQLKHGGDRLKGRSHRTGSQLLSGVQTQSPASDSTVQRQSLVAATPSPASGSAVQRQSLVAATPSPASGSAVQRQSLVAATQSPASGSAVQRQSLVAATPSPASGSAVQRQSLVAATQSPASGSACKDVSGGSDSKSRFWQRCAKTSLVAATQSPASGSAVQRRSLVVATQSPAPGSAVQRRSLVAATQSPASGSAVQRRSLVASHRKPAAFRSPDSKPRFWQRRTKTVSGGSDSKPRFWQRRTKTVSGGSDSKSRFWQRRTKTVSGGSDSKPRFWQRRAKTVFGGSDSKSRFWQRCAKTISGGSDSKSRFWQRCAKTISGGSDSKSRSWQRRAKTISGGSDSKSLLRSAVQRRSLVAATQSPASGSAVQRQSLVAATQSPASGSAVQRQSLWQRLQAPLLAAPHHRDYQREKCRQRRQQSRAPNPESERVFSWILSLESGTTIAPVQQSRKPTTALTALSNLMTKPNQVDQTGPKISESWMMDNLKSSNYESTYFTIHRAPGIRPAPRLDKEYARYRPQATGRRALTVAEMSSGLDTGMDSLSLNDTRPVEKDIAEHPAIESTLLINCDEELQCSSADELCQRLNCRPDTPVKVVSIFGKTGDGKSHTLNHAFFDGRPVFATSARPESCTVGVWAALDSQSRALVLDTEGLQGETSNENQRTRLLL</sequence>
<dbReference type="PROSITE" id="PS50175">
    <property type="entry name" value="ASP_PROT_RETROV"/>
    <property type="match status" value="1"/>
</dbReference>
<reference evidence="11" key="1">
    <citation type="submission" date="2016-11" db="UniProtKB">
        <authorList>
            <consortium name="WormBaseParasite"/>
        </authorList>
    </citation>
    <scope>IDENTIFICATION</scope>
</reference>
<protein>
    <submittedName>
        <fullName evidence="11">CCHC-type domain-containing protein</fullName>
    </submittedName>
</protein>
<dbReference type="Gene3D" id="4.10.60.10">
    <property type="entry name" value="Zinc finger, CCHC-type"/>
    <property type="match status" value="1"/>
</dbReference>
<dbReference type="InterPro" id="IPR041588">
    <property type="entry name" value="Integrase_H2C2"/>
</dbReference>
<dbReference type="PROSITE" id="PS51715">
    <property type="entry name" value="G_GB1_RHD3"/>
    <property type="match status" value="1"/>
</dbReference>
<evidence type="ECO:0000259" key="7">
    <source>
        <dbReference type="PROSITE" id="PS50158"/>
    </source>
</evidence>
<proteinExistence type="inferred from homology"/>
<feature type="compositionally biased region" description="Basic and acidic residues" evidence="6">
    <location>
        <begin position="840"/>
        <end position="894"/>
    </location>
</feature>
<organism evidence="10 11">
    <name type="scientific">Macrostomum lignano</name>
    <dbReference type="NCBI Taxonomy" id="282301"/>
    <lineage>
        <taxon>Eukaryota</taxon>
        <taxon>Metazoa</taxon>
        <taxon>Spiralia</taxon>
        <taxon>Lophotrochozoa</taxon>
        <taxon>Platyhelminthes</taxon>
        <taxon>Rhabditophora</taxon>
        <taxon>Macrostomorpha</taxon>
        <taxon>Macrostomida</taxon>
        <taxon>Macrostomidae</taxon>
        <taxon>Macrostomum</taxon>
    </lineage>
</organism>
<feature type="compositionally biased region" description="Polar residues" evidence="6">
    <location>
        <begin position="1490"/>
        <end position="1595"/>
    </location>
</feature>
<dbReference type="SUPFAM" id="SSF52540">
    <property type="entry name" value="P-loop containing nucleoside triphosphate hydrolases"/>
    <property type="match status" value="1"/>
</dbReference>
<feature type="domain" description="Peptidase A2" evidence="8">
    <location>
        <begin position="606"/>
        <end position="684"/>
    </location>
</feature>
<feature type="region of interest" description="Disordered" evidence="6">
    <location>
        <begin position="1659"/>
        <end position="1691"/>
    </location>
</feature>
<dbReference type="SUPFAM" id="SSF50630">
    <property type="entry name" value="Acid proteases"/>
    <property type="match status" value="1"/>
</dbReference>
<dbReference type="SUPFAM" id="SSF57756">
    <property type="entry name" value="Retrovirus zinc finger-like domains"/>
    <property type="match status" value="1"/>
</dbReference>
<dbReference type="InterPro" id="IPR030386">
    <property type="entry name" value="G_GB1_RHD3_dom"/>
</dbReference>
<feature type="region of interest" description="Disordered" evidence="6">
    <location>
        <begin position="1792"/>
        <end position="1819"/>
    </location>
</feature>
<feature type="region of interest" description="Disordered" evidence="6">
    <location>
        <begin position="830"/>
        <end position="894"/>
    </location>
</feature>
<evidence type="ECO:0000259" key="8">
    <source>
        <dbReference type="PROSITE" id="PS50175"/>
    </source>
</evidence>
<feature type="region of interest" description="Disordered" evidence="6">
    <location>
        <begin position="975"/>
        <end position="1015"/>
    </location>
</feature>
<dbReference type="InterPro" id="IPR001995">
    <property type="entry name" value="Peptidase_A2_cat"/>
</dbReference>
<feature type="domain" description="CCHC-type" evidence="7">
    <location>
        <begin position="556"/>
        <end position="571"/>
    </location>
</feature>
<name>A0A1I8GM05_9PLAT</name>
<keyword evidence="1" id="KW-0547">Nucleotide-binding</keyword>
<dbReference type="GO" id="GO:0140042">
    <property type="term" value="P:lipid droplet formation"/>
    <property type="evidence" value="ECO:0007669"/>
    <property type="project" value="TreeGrafter"/>
</dbReference>
<dbReference type="PANTHER" id="PTHR46624:SF4">
    <property type="entry name" value="FYVE-TYPE DOMAIN-CONTAINING PROTEIN"/>
    <property type="match status" value="1"/>
</dbReference>
<feature type="compositionally biased region" description="Polar residues" evidence="6">
    <location>
        <begin position="1464"/>
        <end position="1474"/>
    </location>
</feature>
<dbReference type="Pfam" id="PF13975">
    <property type="entry name" value="gag-asp_proteas"/>
    <property type="match status" value="1"/>
</dbReference>
<dbReference type="SMART" id="SM00343">
    <property type="entry name" value="ZnF_C2HC"/>
    <property type="match status" value="1"/>
</dbReference>
<evidence type="ECO:0000256" key="4">
    <source>
        <dbReference type="PROSITE-ProRule" id="PRU00047"/>
    </source>
</evidence>
<feature type="region of interest" description="Disordered" evidence="6">
    <location>
        <begin position="1"/>
        <end position="22"/>
    </location>
</feature>
<dbReference type="FunFam" id="1.10.340.70:FF:000001">
    <property type="entry name" value="Retrovirus-related Pol polyprotein from transposon gypsy-like Protein"/>
    <property type="match status" value="1"/>
</dbReference>
<dbReference type="CDD" id="cd00303">
    <property type="entry name" value="retropepsin_like"/>
    <property type="match status" value="1"/>
</dbReference>
<evidence type="ECO:0000259" key="9">
    <source>
        <dbReference type="PROSITE" id="PS51715"/>
    </source>
</evidence>
<dbReference type="GO" id="GO:0005811">
    <property type="term" value="C:lipid droplet"/>
    <property type="evidence" value="ECO:0007669"/>
    <property type="project" value="TreeGrafter"/>
</dbReference>
<accession>A0A1I8GM05</accession>
<dbReference type="InterPro" id="IPR027417">
    <property type="entry name" value="P-loop_NTPase"/>
</dbReference>
<dbReference type="GO" id="GO:0006508">
    <property type="term" value="P:proteolysis"/>
    <property type="evidence" value="ECO:0007669"/>
    <property type="project" value="InterPro"/>
</dbReference>
<feature type="compositionally biased region" description="Low complexity" evidence="6">
    <location>
        <begin position="535"/>
        <end position="554"/>
    </location>
</feature>
<feature type="compositionally biased region" description="Polar residues" evidence="6">
    <location>
        <begin position="1659"/>
        <end position="1671"/>
    </location>
</feature>
<evidence type="ECO:0000256" key="3">
    <source>
        <dbReference type="ARBA" id="ARBA00023134"/>
    </source>
</evidence>
<evidence type="ECO:0000313" key="10">
    <source>
        <dbReference type="Proteomes" id="UP000095280"/>
    </source>
</evidence>
<feature type="compositionally biased region" description="Low complexity" evidence="6">
    <location>
        <begin position="830"/>
        <end position="839"/>
    </location>
</feature>
<comment type="similarity">
    <text evidence="5">Belongs to the TRAFAC class dynamin-like GTPase superfamily. GB1/RHD3 GTPase family.</text>
</comment>
<evidence type="ECO:0000256" key="6">
    <source>
        <dbReference type="SAM" id="MobiDB-lite"/>
    </source>
</evidence>
<evidence type="ECO:0000256" key="2">
    <source>
        <dbReference type="ARBA" id="ARBA00022801"/>
    </source>
</evidence>
<dbReference type="InterPro" id="IPR042427">
    <property type="entry name" value="ZFYV1"/>
</dbReference>
<dbReference type="Gene3D" id="2.40.70.10">
    <property type="entry name" value="Acid Proteases"/>
    <property type="match status" value="1"/>
</dbReference>
<evidence type="ECO:0000256" key="5">
    <source>
        <dbReference type="PROSITE-ProRule" id="PRU01052"/>
    </source>
</evidence>
<dbReference type="GO" id="GO:0032266">
    <property type="term" value="F:phosphatidylinositol-3-phosphate binding"/>
    <property type="evidence" value="ECO:0007669"/>
    <property type="project" value="TreeGrafter"/>
</dbReference>
<dbReference type="InterPro" id="IPR001878">
    <property type="entry name" value="Znf_CCHC"/>
</dbReference>
<feature type="region of interest" description="Disordered" evidence="6">
    <location>
        <begin position="1463"/>
        <end position="1609"/>
    </location>
</feature>
<dbReference type="PANTHER" id="PTHR46624">
    <property type="entry name" value="AGAP002036-PA"/>
    <property type="match status" value="1"/>
</dbReference>
<dbReference type="GO" id="GO:0005545">
    <property type="term" value="F:1-phosphatidylinositol binding"/>
    <property type="evidence" value="ECO:0007669"/>
    <property type="project" value="TreeGrafter"/>
</dbReference>
<keyword evidence="2" id="KW-0378">Hydrolase</keyword>